<dbReference type="GO" id="GO:0006874">
    <property type="term" value="P:intracellular calcium ion homeostasis"/>
    <property type="evidence" value="ECO:0007669"/>
    <property type="project" value="TreeGrafter"/>
</dbReference>
<dbReference type="Proteomes" id="UP000261212">
    <property type="component" value="Unassembled WGS sequence"/>
</dbReference>
<organism evidence="7 8">
    <name type="scientific">Anaerofustis stercorihominis</name>
    <dbReference type="NCBI Taxonomy" id="214853"/>
    <lineage>
        <taxon>Bacteria</taxon>
        <taxon>Bacillati</taxon>
        <taxon>Bacillota</taxon>
        <taxon>Clostridia</taxon>
        <taxon>Eubacteriales</taxon>
        <taxon>Eubacteriaceae</taxon>
        <taxon>Anaerofustis</taxon>
    </lineage>
</organism>
<evidence type="ECO:0000259" key="6">
    <source>
        <dbReference type="Pfam" id="PF01699"/>
    </source>
</evidence>
<name>A0A3E3E3I2_9FIRM</name>
<evidence type="ECO:0000313" key="8">
    <source>
        <dbReference type="Proteomes" id="UP000261212"/>
    </source>
</evidence>
<evidence type="ECO:0000256" key="4">
    <source>
        <dbReference type="ARBA" id="ARBA00023136"/>
    </source>
</evidence>
<evidence type="ECO:0000313" key="7">
    <source>
        <dbReference type="EMBL" id="RGD75805.1"/>
    </source>
</evidence>
<dbReference type="Pfam" id="PF01699">
    <property type="entry name" value="Na_Ca_ex"/>
    <property type="match status" value="2"/>
</dbReference>
<dbReference type="PANTHER" id="PTHR10846:SF8">
    <property type="entry name" value="INNER MEMBRANE PROTEIN YRBG"/>
    <property type="match status" value="1"/>
</dbReference>
<gene>
    <name evidence="7" type="ORF">DW687_00355</name>
</gene>
<feature type="transmembrane region" description="Helical" evidence="5">
    <location>
        <begin position="41"/>
        <end position="64"/>
    </location>
</feature>
<proteinExistence type="predicted"/>
<evidence type="ECO:0000256" key="1">
    <source>
        <dbReference type="ARBA" id="ARBA00004141"/>
    </source>
</evidence>
<dbReference type="AlphaFoldDB" id="A0A3E3E3I2"/>
<dbReference type="Gene3D" id="1.20.1420.30">
    <property type="entry name" value="NCX, central ion-binding region"/>
    <property type="match status" value="1"/>
</dbReference>
<comment type="caution">
    <text evidence="7">The sequence shown here is derived from an EMBL/GenBank/DDBJ whole genome shotgun (WGS) entry which is preliminary data.</text>
</comment>
<feature type="transmembrane region" description="Helical" evidence="5">
    <location>
        <begin position="304"/>
        <end position="320"/>
    </location>
</feature>
<feature type="transmembrane region" description="Helical" evidence="5">
    <location>
        <begin position="173"/>
        <end position="194"/>
    </location>
</feature>
<evidence type="ECO:0000256" key="3">
    <source>
        <dbReference type="ARBA" id="ARBA00022989"/>
    </source>
</evidence>
<feature type="transmembrane region" description="Helical" evidence="5">
    <location>
        <begin position="248"/>
        <end position="270"/>
    </location>
</feature>
<protein>
    <submittedName>
        <fullName evidence="7">Sodium:calcium antiporter</fullName>
    </submittedName>
</protein>
<dbReference type="NCBIfam" id="TIGR00367">
    <property type="entry name" value="calcium/sodium antiporter"/>
    <property type="match status" value="1"/>
</dbReference>
<dbReference type="InterPro" id="IPR044880">
    <property type="entry name" value="NCX_ion-bd_dom_sf"/>
</dbReference>
<feature type="transmembrane region" description="Helical" evidence="5">
    <location>
        <begin position="142"/>
        <end position="161"/>
    </location>
</feature>
<evidence type="ECO:0000256" key="5">
    <source>
        <dbReference type="SAM" id="Phobius"/>
    </source>
</evidence>
<feature type="domain" description="Sodium/calcium exchanger membrane region" evidence="6">
    <location>
        <begin position="179"/>
        <end position="319"/>
    </location>
</feature>
<dbReference type="PANTHER" id="PTHR10846">
    <property type="entry name" value="SODIUM/POTASSIUM/CALCIUM EXCHANGER"/>
    <property type="match status" value="1"/>
</dbReference>
<reference evidence="7 8" key="1">
    <citation type="submission" date="2018-08" db="EMBL/GenBank/DDBJ databases">
        <title>A genome reference for cultivated species of the human gut microbiota.</title>
        <authorList>
            <person name="Zou Y."/>
            <person name="Xue W."/>
            <person name="Luo G."/>
        </authorList>
    </citation>
    <scope>NUCLEOTIDE SEQUENCE [LARGE SCALE GENOMIC DNA]</scope>
    <source>
        <strain evidence="7 8">AM25-6</strain>
    </source>
</reference>
<sequence>MQKGDKMIRDIIFLIIGFILLIKGADLFVEGSSSVAKLLKVPTIIIGLTIVAMGTSAPEAAVSISAALKGQNAIAIANVVGSNIFNLLIVGGVCAVITPIIVKKSIIKREYPFSIIISILLLFFISDFIFGSNNITLGRFEGLILLVLFVLFIIYMVVSAIKNREELDEDFIVLSPTKSILYILLGLLGVIYGGDAVVDSASSIASSLGLSANLIGLTIIALGTSLPELVTSIVAARKGDSDMALGNIIGSNIFNILLILGMASFIHPIAVSMESVFDLIILCIVSIITYFFCISKDKISKKEGFVMILMYLIYMIYIINR</sequence>
<feature type="transmembrane region" description="Helical" evidence="5">
    <location>
        <begin position="12"/>
        <end position="29"/>
    </location>
</feature>
<dbReference type="GO" id="GO:0008273">
    <property type="term" value="F:calcium, potassium:sodium antiporter activity"/>
    <property type="evidence" value="ECO:0007669"/>
    <property type="project" value="TreeGrafter"/>
</dbReference>
<dbReference type="InterPro" id="IPR004837">
    <property type="entry name" value="NaCa_Exmemb"/>
</dbReference>
<feature type="domain" description="Sodium/calcium exchanger membrane region" evidence="6">
    <location>
        <begin position="11"/>
        <end position="157"/>
    </location>
</feature>
<accession>A0A3E3E3I2</accession>
<dbReference type="GO" id="GO:0005886">
    <property type="term" value="C:plasma membrane"/>
    <property type="evidence" value="ECO:0007669"/>
    <property type="project" value="TreeGrafter"/>
</dbReference>
<comment type="subcellular location">
    <subcellularLocation>
        <location evidence="1">Membrane</location>
        <topology evidence="1">Multi-pass membrane protein</topology>
    </subcellularLocation>
</comment>
<feature type="transmembrane region" description="Helical" evidence="5">
    <location>
        <begin position="84"/>
        <end position="102"/>
    </location>
</feature>
<keyword evidence="3 5" id="KW-1133">Transmembrane helix</keyword>
<feature type="transmembrane region" description="Helical" evidence="5">
    <location>
        <begin position="276"/>
        <end position="292"/>
    </location>
</feature>
<dbReference type="GO" id="GO:0005262">
    <property type="term" value="F:calcium channel activity"/>
    <property type="evidence" value="ECO:0007669"/>
    <property type="project" value="TreeGrafter"/>
</dbReference>
<dbReference type="EMBL" id="QUSM01000001">
    <property type="protein sequence ID" value="RGD75805.1"/>
    <property type="molecule type" value="Genomic_DNA"/>
</dbReference>
<keyword evidence="2 5" id="KW-0812">Transmembrane</keyword>
<feature type="transmembrane region" description="Helical" evidence="5">
    <location>
        <begin position="111"/>
        <end position="130"/>
    </location>
</feature>
<dbReference type="InterPro" id="IPR004481">
    <property type="entry name" value="K/Na/Ca-exchanger"/>
</dbReference>
<keyword evidence="4 5" id="KW-0472">Membrane</keyword>
<evidence type="ECO:0000256" key="2">
    <source>
        <dbReference type="ARBA" id="ARBA00022692"/>
    </source>
</evidence>